<reference evidence="1" key="1">
    <citation type="submission" date="2018-06" db="EMBL/GenBank/DDBJ databases">
        <authorList>
            <person name="Zhirakovskaya E."/>
        </authorList>
    </citation>
    <scope>NUCLEOTIDE SEQUENCE</scope>
</reference>
<name>A0A3B0YBX6_9ZZZZ</name>
<sequence>MDNLKNPNLDLLMLVVDQLGELSDEMIFVGGCVTGLLITDSAAPPIRVTRDVDAIVQVVSRVEYYQLSEKLRRQGFKEDVSEGAPICRWVSENVILDVMPIDEKILGFGNEWYAPAAENADLVLLPSGKQIKMVSAPYFLITKLMAFEGRGDGDYLMSHDIEDIIAVVDGRAELFSEVINSDKNLVKALSGHFSEMLENAAFIDAISGHMPTDEISQTRVSMIKEVIEKIAGKQ</sequence>
<gene>
    <name evidence="1" type="ORF">MNBD_GAMMA10-3157</name>
</gene>
<dbReference type="EMBL" id="UOFJ01000728">
    <property type="protein sequence ID" value="VAW73813.1"/>
    <property type="molecule type" value="Genomic_DNA"/>
</dbReference>
<organism evidence="1">
    <name type="scientific">hydrothermal vent metagenome</name>
    <dbReference type="NCBI Taxonomy" id="652676"/>
    <lineage>
        <taxon>unclassified sequences</taxon>
        <taxon>metagenomes</taxon>
        <taxon>ecological metagenomes</taxon>
    </lineage>
</organism>
<evidence type="ECO:0008006" key="2">
    <source>
        <dbReference type="Google" id="ProtNLM"/>
    </source>
</evidence>
<proteinExistence type="predicted"/>
<accession>A0A3B0YBX6</accession>
<protein>
    <recommendedName>
        <fullName evidence="2">Nucleotidyl transferase AbiEii toxin, Type IV TA system</fullName>
    </recommendedName>
</protein>
<dbReference type="AlphaFoldDB" id="A0A3B0YBX6"/>
<evidence type="ECO:0000313" key="1">
    <source>
        <dbReference type="EMBL" id="VAW73813.1"/>
    </source>
</evidence>